<keyword evidence="2" id="KW-0378">Hydrolase</keyword>
<evidence type="ECO:0000256" key="2">
    <source>
        <dbReference type="ARBA" id="ARBA00022801"/>
    </source>
</evidence>
<name>A0A917N4W2_9ENTE</name>
<keyword evidence="5" id="KW-1185">Reference proteome</keyword>
<dbReference type="EMBL" id="BMDT01000007">
    <property type="protein sequence ID" value="GGI66078.1"/>
    <property type="molecule type" value="Genomic_DNA"/>
</dbReference>
<dbReference type="AlphaFoldDB" id="A0A917N4W2"/>
<reference evidence="4" key="1">
    <citation type="journal article" date="2014" name="Int. J. Syst. Evol. Microbiol.">
        <title>Complete genome sequence of Corynebacterium casei LMG S-19264T (=DSM 44701T), isolated from a smear-ripened cheese.</title>
        <authorList>
            <consortium name="US DOE Joint Genome Institute (JGI-PGF)"/>
            <person name="Walter F."/>
            <person name="Albersmeier A."/>
            <person name="Kalinowski J."/>
            <person name="Ruckert C."/>
        </authorList>
    </citation>
    <scope>NUCLEOTIDE SEQUENCE</scope>
    <source>
        <strain evidence="4">CCM 8433</strain>
    </source>
</reference>
<dbReference type="PANTHER" id="PTHR43046">
    <property type="entry name" value="GDP-MANNOSE MANNOSYL HYDROLASE"/>
    <property type="match status" value="1"/>
</dbReference>
<gene>
    <name evidence="4" type="ORF">GCM10011482_17320</name>
</gene>
<comment type="caution">
    <text evidence="4">The sequence shown here is derived from an EMBL/GenBank/DDBJ whole genome shotgun (WGS) entry which is preliminary data.</text>
</comment>
<protein>
    <submittedName>
        <fullName evidence="4">DNA mismatch repair protein MutT</fullName>
    </submittedName>
</protein>
<reference evidence="4" key="2">
    <citation type="submission" date="2020-09" db="EMBL/GenBank/DDBJ databases">
        <authorList>
            <person name="Sun Q."/>
            <person name="Sedlacek I."/>
        </authorList>
    </citation>
    <scope>NUCLEOTIDE SEQUENCE</scope>
    <source>
        <strain evidence="4">CCM 8433</strain>
    </source>
</reference>
<dbReference type="RefSeq" id="WP_188367910.1">
    <property type="nucleotide sequence ID" value="NZ_BMDT01000007.1"/>
</dbReference>
<dbReference type="Pfam" id="PF00293">
    <property type="entry name" value="NUDIX"/>
    <property type="match status" value="1"/>
</dbReference>
<dbReference type="Gene3D" id="3.90.79.10">
    <property type="entry name" value="Nucleoside Triphosphate Pyrophosphohydrolase"/>
    <property type="match status" value="1"/>
</dbReference>
<sequence>MTRSMAIKLTTLCMIRNEQGQILVQDRQKKDWPGLTFPGGHVEKDENIETSVIREVYEETGLQIEAQLVGIAEWINDTNGGRELAALFVAETTQTLPEKTEQPLFWLTEEELFNGTLAGSLKQLLPIFFKEKQFFFKDYSN</sequence>
<dbReference type="SUPFAM" id="SSF55811">
    <property type="entry name" value="Nudix"/>
    <property type="match status" value="1"/>
</dbReference>
<dbReference type="CDD" id="cd18875">
    <property type="entry name" value="NUDIX_Hydrolase"/>
    <property type="match status" value="1"/>
</dbReference>
<dbReference type="Proteomes" id="UP000622610">
    <property type="component" value="Unassembled WGS sequence"/>
</dbReference>
<accession>A0A917N4W2</accession>
<dbReference type="PANTHER" id="PTHR43046:SF14">
    <property type="entry name" value="MUTT_NUDIX FAMILY PROTEIN"/>
    <property type="match status" value="1"/>
</dbReference>
<evidence type="ECO:0000313" key="5">
    <source>
        <dbReference type="Proteomes" id="UP000622610"/>
    </source>
</evidence>
<dbReference type="PRINTS" id="PR00502">
    <property type="entry name" value="NUDIXFAMILY"/>
</dbReference>
<proteinExistence type="predicted"/>
<dbReference type="InterPro" id="IPR000086">
    <property type="entry name" value="NUDIX_hydrolase_dom"/>
</dbReference>
<feature type="domain" description="Nudix hydrolase" evidence="3">
    <location>
        <begin position="6"/>
        <end position="131"/>
    </location>
</feature>
<evidence type="ECO:0000313" key="4">
    <source>
        <dbReference type="EMBL" id="GGI66078.1"/>
    </source>
</evidence>
<dbReference type="GO" id="GO:0016787">
    <property type="term" value="F:hydrolase activity"/>
    <property type="evidence" value="ECO:0007669"/>
    <property type="project" value="UniProtKB-KW"/>
</dbReference>
<comment type="cofactor">
    <cofactor evidence="1">
        <name>Mg(2+)</name>
        <dbReference type="ChEBI" id="CHEBI:18420"/>
    </cofactor>
</comment>
<evidence type="ECO:0000256" key="1">
    <source>
        <dbReference type="ARBA" id="ARBA00001946"/>
    </source>
</evidence>
<dbReference type="InterPro" id="IPR015797">
    <property type="entry name" value="NUDIX_hydrolase-like_dom_sf"/>
</dbReference>
<dbReference type="InterPro" id="IPR020476">
    <property type="entry name" value="Nudix_hydrolase"/>
</dbReference>
<organism evidence="4 5">
    <name type="scientific">Enterococcus alcedinis</name>
    <dbReference type="NCBI Taxonomy" id="1274384"/>
    <lineage>
        <taxon>Bacteria</taxon>
        <taxon>Bacillati</taxon>
        <taxon>Bacillota</taxon>
        <taxon>Bacilli</taxon>
        <taxon>Lactobacillales</taxon>
        <taxon>Enterococcaceae</taxon>
        <taxon>Enterococcus</taxon>
    </lineage>
</organism>
<evidence type="ECO:0000259" key="3">
    <source>
        <dbReference type="PROSITE" id="PS51462"/>
    </source>
</evidence>
<dbReference type="PROSITE" id="PS51462">
    <property type="entry name" value="NUDIX"/>
    <property type="match status" value="1"/>
</dbReference>